<keyword evidence="5" id="KW-0788">Thiol protease</keyword>
<dbReference type="FunFam" id="3.90.70.10:FF:000081">
    <property type="entry name" value="cathepsin B-like protease 2"/>
    <property type="match status" value="1"/>
</dbReference>
<name>A0A5J4VYM7_9EUKA</name>
<feature type="signal peptide" evidence="8">
    <location>
        <begin position="1"/>
        <end position="15"/>
    </location>
</feature>
<keyword evidence="4" id="KW-0378">Hydrolase</keyword>
<dbReference type="PROSITE" id="PS00139">
    <property type="entry name" value="THIOL_PROTEASE_CYS"/>
    <property type="match status" value="1"/>
</dbReference>
<evidence type="ECO:0000256" key="6">
    <source>
        <dbReference type="ARBA" id="ARBA00023157"/>
    </source>
</evidence>
<dbReference type="PRINTS" id="PR00705">
    <property type="entry name" value="PAPAIN"/>
</dbReference>
<dbReference type="InterPro" id="IPR013128">
    <property type="entry name" value="Peptidase_C1A"/>
</dbReference>
<dbReference type="Pfam" id="PF08127">
    <property type="entry name" value="Propeptide_C1"/>
    <property type="match status" value="1"/>
</dbReference>
<dbReference type="EMBL" id="SNRW01004407">
    <property type="protein sequence ID" value="KAA6387359.1"/>
    <property type="molecule type" value="Genomic_DNA"/>
</dbReference>
<keyword evidence="2" id="KW-0645">Protease</keyword>
<dbReference type="GO" id="GO:0004197">
    <property type="term" value="F:cysteine-type endopeptidase activity"/>
    <property type="evidence" value="ECO:0007669"/>
    <property type="project" value="InterPro"/>
</dbReference>
<gene>
    <name evidence="10" type="ORF">EZS28_017118</name>
</gene>
<accession>A0A5J4VYM7</accession>
<dbReference type="InterPro" id="IPR012599">
    <property type="entry name" value="Propeptide_C1A"/>
</dbReference>
<evidence type="ECO:0000256" key="3">
    <source>
        <dbReference type="ARBA" id="ARBA00022729"/>
    </source>
</evidence>
<comment type="caution">
    <text evidence="10">The sequence shown here is derived from an EMBL/GenBank/DDBJ whole genome shotgun (WGS) entry which is preliminary data.</text>
</comment>
<dbReference type="InterPro" id="IPR000169">
    <property type="entry name" value="Pept_cys_AS"/>
</dbReference>
<dbReference type="PANTHER" id="PTHR12411">
    <property type="entry name" value="CYSTEINE PROTEASE FAMILY C1-RELATED"/>
    <property type="match status" value="1"/>
</dbReference>
<protein>
    <submittedName>
        <fullName evidence="10">Putative Cathepsin B</fullName>
    </submittedName>
</protein>
<dbReference type="InterPro" id="IPR038765">
    <property type="entry name" value="Papain-like_cys_pep_sf"/>
</dbReference>
<dbReference type="InterPro" id="IPR000668">
    <property type="entry name" value="Peptidase_C1A_C"/>
</dbReference>
<feature type="domain" description="Peptidase C1A papain C-terminal" evidence="9">
    <location>
        <begin position="74"/>
        <end position="307"/>
    </location>
</feature>
<dbReference type="Proteomes" id="UP000324800">
    <property type="component" value="Unassembled WGS sequence"/>
</dbReference>
<sequence>MAFFLAFSLIALCMAWDQKSLVREINSRNDVTWVAGLNPHFEDFTIEDFRRLNGARPTPMAERNYREAPSVSNVPDEFDSRTNWPDCTSIGKIYDQGHCGSCWAMSSFEVLQDRFCIKSKGVQSPELSAQHLTSCTPGCSGCNGGWMSTAFSYMQNSGIVTEGCIPYQMGTCKHPGCSTWATPKCNKTCYPDTKAPFETDKWHAQSSYSVRSSESEIQKEILENGPVTASFAVYEDLAVYQSGVYQHVSGGFEGLHAIKIVGWGVLDGTKYWTIVNSWNTDWGFDGLLLIRRGNDECGIESDVVAGQPKLK</sequence>
<keyword evidence="6" id="KW-1015">Disulfide bond</keyword>
<keyword evidence="3 8" id="KW-0732">Signal</keyword>
<dbReference type="GO" id="GO:0006508">
    <property type="term" value="P:proteolysis"/>
    <property type="evidence" value="ECO:0007669"/>
    <property type="project" value="UniProtKB-KW"/>
</dbReference>
<dbReference type="SUPFAM" id="SSF54001">
    <property type="entry name" value="Cysteine proteinases"/>
    <property type="match status" value="1"/>
</dbReference>
<evidence type="ECO:0000256" key="5">
    <source>
        <dbReference type="ARBA" id="ARBA00022807"/>
    </source>
</evidence>
<dbReference type="Pfam" id="PF00112">
    <property type="entry name" value="Peptidase_C1"/>
    <property type="match status" value="1"/>
</dbReference>
<feature type="chain" id="PRO_5023806719" evidence="8">
    <location>
        <begin position="16"/>
        <end position="311"/>
    </location>
</feature>
<dbReference type="PROSITE" id="PS00639">
    <property type="entry name" value="THIOL_PROTEASE_HIS"/>
    <property type="match status" value="1"/>
</dbReference>
<keyword evidence="7" id="KW-0325">Glycoprotein</keyword>
<evidence type="ECO:0000313" key="10">
    <source>
        <dbReference type="EMBL" id="KAA6387359.1"/>
    </source>
</evidence>
<evidence type="ECO:0000259" key="9">
    <source>
        <dbReference type="SMART" id="SM00645"/>
    </source>
</evidence>
<evidence type="ECO:0000256" key="8">
    <source>
        <dbReference type="SAM" id="SignalP"/>
    </source>
</evidence>
<evidence type="ECO:0000256" key="1">
    <source>
        <dbReference type="ARBA" id="ARBA00008455"/>
    </source>
</evidence>
<dbReference type="Gene3D" id="3.90.70.10">
    <property type="entry name" value="Cysteine proteinases"/>
    <property type="match status" value="1"/>
</dbReference>
<evidence type="ECO:0000256" key="7">
    <source>
        <dbReference type="ARBA" id="ARBA00023180"/>
    </source>
</evidence>
<dbReference type="OrthoDB" id="640249at2759"/>
<dbReference type="CDD" id="cd02620">
    <property type="entry name" value="Peptidase_C1A_CathepsinB"/>
    <property type="match status" value="1"/>
</dbReference>
<comment type="similarity">
    <text evidence="1">Belongs to the peptidase C1 family.</text>
</comment>
<evidence type="ECO:0000256" key="2">
    <source>
        <dbReference type="ARBA" id="ARBA00022670"/>
    </source>
</evidence>
<reference evidence="10 11" key="1">
    <citation type="submission" date="2019-03" db="EMBL/GenBank/DDBJ databases">
        <title>Single cell metagenomics reveals metabolic interactions within the superorganism composed of flagellate Streblomastix strix and complex community of Bacteroidetes bacteria on its surface.</title>
        <authorList>
            <person name="Treitli S.C."/>
            <person name="Kolisko M."/>
            <person name="Husnik F."/>
            <person name="Keeling P."/>
            <person name="Hampl V."/>
        </authorList>
    </citation>
    <scope>NUCLEOTIDE SEQUENCE [LARGE SCALE GENOMIC DNA]</scope>
    <source>
        <strain evidence="10">ST1C</strain>
    </source>
</reference>
<evidence type="ECO:0000313" key="11">
    <source>
        <dbReference type="Proteomes" id="UP000324800"/>
    </source>
</evidence>
<dbReference type="InterPro" id="IPR025660">
    <property type="entry name" value="Pept_his_AS"/>
</dbReference>
<organism evidence="10 11">
    <name type="scientific">Streblomastix strix</name>
    <dbReference type="NCBI Taxonomy" id="222440"/>
    <lineage>
        <taxon>Eukaryota</taxon>
        <taxon>Metamonada</taxon>
        <taxon>Preaxostyla</taxon>
        <taxon>Oxymonadida</taxon>
        <taxon>Streblomastigidae</taxon>
        <taxon>Streblomastix</taxon>
    </lineage>
</organism>
<evidence type="ECO:0000256" key="4">
    <source>
        <dbReference type="ARBA" id="ARBA00022801"/>
    </source>
</evidence>
<dbReference type="AlphaFoldDB" id="A0A5J4VYM7"/>
<proteinExistence type="inferred from homology"/>
<dbReference type="SMART" id="SM00645">
    <property type="entry name" value="Pept_C1"/>
    <property type="match status" value="1"/>
</dbReference>